<evidence type="ECO:0000313" key="5">
    <source>
        <dbReference type="EMBL" id="MBW4661874.1"/>
    </source>
</evidence>
<gene>
    <name evidence="5" type="ORF">KME15_24675</name>
</gene>
<dbReference type="AlphaFoldDB" id="A0A951QFR7"/>
<feature type="transmembrane region" description="Helical" evidence="3">
    <location>
        <begin position="180"/>
        <end position="197"/>
    </location>
</feature>
<evidence type="ECO:0000256" key="3">
    <source>
        <dbReference type="SAM" id="Phobius"/>
    </source>
</evidence>
<protein>
    <submittedName>
        <fullName evidence="5">Fatty acid desaturase</fullName>
    </submittedName>
</protein>
<keyword evidence="3" id="KW-0812">Transmembrane</keyword>
<feature type="transmembrane region" description="Helical" evidence="3">
    <location>
        <begin position="37"/>
        <end position="56"/>
    </location>
</feature>
<evidence type="ECO:0000259" key="4">
    <source>
        <dbReference type="Pfam" id="PF00487"/>
    </source>
</evidence>
<keyword evidence="3" id="KW-1133">Transmembrane helix</keyword>
<dbReference type="CDD" id="cd01060">
    <property type="entry name" value="Membrane-FADS-like"/>
    <property type="match status" value="1"/>
</dbReference>
<proteinExistence type="inferred from homology"/>
<dbReference type="Pfam" id="PF00487">
    <property type="entry name" value="FA_desaturase"/>
    <property type="match status" value="1"/>
</dbReference>
<keyword evidence="3" id="KW-0472">Membrane</keyword>
<evidence type="ECO:0000256" key="1">
    <source>
        <dbReference type="ARBA" id="ARBA00001954"/>
    </source>
</evidence>
<comment type="cofactor">
    <cofactor evidence="1">
        <name>Fe(2+)</name>
        <dbReference type="ChEBI" id="CHEBI:29033"/>
    </cofactor>
</comment>
<comment type="caution">
    <text evidence="5">The sequence shown here is derived from an EMBL/GenBank/DDBJ whole genome shotgun (WGS) entry which is preliminary data.</text>
</comment>
<dbReference type="EMBL" id="JAHHHD010000048">
    <property type="protein sequence ID" value="MBW4661874.1"/>
    <property type="molecule type" value="Genomic_DNA"/>
</dbReference>
<comment type="similarity">
    <text evidence="2">Belongs to the fatty acid desaturase type 2 family.</text>
</comment>
<organism evidence="5 6">
    <name type="scientific">Drouetiella hepatica Uher 2000/2452</name>
    <dbReference type="NCBI Taxonomy" id="904376"/>
    <lineage>
        <taxon>Bacteria</taxon>
        <taxon>Bacillati</taxon>
        <taxon>Cyanobacteriota</taxon>
        <taxon>Cyanophyceae</taxon>
        <taxon>Oculatellales</taxon>
        <taxon>Oculatellaceae</taxon>
        <taxon>Drouetiella</taxon>
    </lineage>
</organism>
<accession>A0A951QFR7</accession>
<reference evidence="5" key="1">
    <citation type="submission" date="2021-05" db="EMBL/GenBank/DDBJ databases">
        <authorList>
            <person name="Pietrasiak N."/>
            <person name="Ward R."/>
            <person name="Stajich J.E."/>
            <person name="Kurbessoian T."/>
        </authorList>
    </citation>
    <scope>NUCLEOTIDE SEQUENCE</scope>
    <source>
        <strain evidence="5">UHER 2000/2452</strain>
    </source>
</reference>
<evidence type="ECO:0000313" key="6">
    <source>
        <dbReference type="Proteomes" id="UP000757435"/>
    </source>
</evidence>
<dbReference type="GO" id="GO:0006629">
    <property type="term" value="P:lipid metabolic process"/>
    <property type="evidence" value="ECO:0007669"/>
    <property type="project" value="InterPro"/>
</dbReference>
<name>A0A951QFR7_9CYAN</name>
<feature type="transmembrane region" description="Helical" evidence="3">
    <location>
        <begin position="12"/>
        <end position="31"/>
    </location>
</feature>
<dbReference type="InterPro" id="IPR005804">
    <property type="entry name" value="FA_desaturase_dom"/>
</dbReference>
<reference evidence="5" key="2">
    <citation type="journal article" date="2022" name="Microbiol. Resour. Announc.">
        <title>Metagenome Sequencing to Explore Phylogenomics of Terrestrial Cyanobacteria.</title>
        <authorList>
            <person name="Ward R.D."/>
            <person name="Stajich J.E."/>
            <person name="Johansen J.R."/>
            <person name="Huntemann M."/>
            <person name="Clum A."/>
            <person name="Foster B."/>
            <person name="Foster B."/>
            <person name="Roux S."/>
            <person name="Palaniappan K."/>
            <person name="Varghese N."/>
            <person name="Mukherjee S."/>
            <person name="Reddy T.B.K."/>
            <person name="Daum C."/>
            <person name="Copeland A."/>
            <person name="Chen I.A."/>
            <person name="Ivanova N.N."/>
            <person name="Kyrpides N.C."/>
            <person name="Shapiro N."/>
            <person name="Eloe-Fadrosh E.A."/>
            <person name="Pietrasiak N."/>
        </authorList>
    </citation>
    <scope>NUCLEOTIDE SEQUENCE</scope>
    <source>
        <strain evidence="5">UHER 2000/2452</strain>
    </source>
</reference>
<feature type="domain" description="Fatty acid desaturase" evidence="4">
    <location>
        <begin position="30"/>
        <end position="269"/>
    </location>
</feature>
<sequence>MKSARFKNVGAIAYTLSIYCLGVVLIVLQSWQLNVLGVVLLIHAFLLTATFTHEFIHGNIFKDRKWNAFWGQVMTHMNGACYATWDALVEHHFNHHLHHADFVGFDILKYLNTMNPLLRLVYVILEWLYFPILEFEMRWRVILAPFFEPAKRSLVWRTFAFMLYRTAAFALLAWVSWKGLLLYFLAYVSFVNIMRFADAFHHTYDYAIVGQDFPKRDRVYEQEHTFSNLVSFKYPWLNLLFLNFGYHNAHHHNMSVPWHELPELHQKLYSEKGGGLLPLPRLVSNYHRFRLYRLFSGQGDAILESESALDSFTGGVAVSFLTPP</sequence>
<dbReference type="Proteomes" id="UP000757435">
    <property type="component" value="Unassembled WGS sequence"/>
</dbReference>
<evidence type="ECO:0000256" key="2">
    <source>
        <dbReference type="ARBA" id="ARBA00008749"/>
    </source>
</evidence>